<keyword evidence="6" id="KW-1185">Reference proteome</keyword>
<name>A0A914WIG7_9BILA</name>
<accession>A0A914WIG7</accession>
<reference evidence="7" key="1">
    <citation type="submission" date="2022-11" db="UniProtKB">
        <authorList>
            <consortium name="WormBaseParasite"/>
        </authorList>
    </citation>
    <scope>IDENTIFICATION</scope>
</reference>
<dbReference type="WBParaSite" id="PSAMB.scaffold4256size15186.g23851.t1">
    <property type="protein sequence ID" value="PSAMB.scaffold4256size15186.g23851.t1"/>
    <property type="gene ID" value="PSAMB.scaffold4256size15186.g23851"/>
</dbReference>
<feature type="domain" description="LicD/FKTN/FKRP nucleotidyltransferase" evidence="5">
    <location>
        <begin position="39"/>
        <end position="79"/>
    </location>
</feature>
<dbReference type="InterPro" id="IPR009644">
    <property type="entry name" value="FKTN/MNN4/W02B3.4-1"/>
</dbReference>
<dbReference type="PANTHER" id="PTHR15407:SF28">
    <property type="entry name" value="RIBITOL-5-PHOSPHATE TRANSFERASE FKTN"/>
    <property type="match status" value="1"/>
</dbReference>
<evidence type="ECO:0000256" key="2">
    <source>
        <dbReference type="ARBA" id="ARBA00022692"/>
    </source>
</evidence>
<evidence type="ECO:0000313" key="6">
    <source>
        <dbReference type="Proteomes" id="UP000887566"/>
    </source>
</evidence>
<evidence type="ECO:0000313" key="7">
    <source>
        <dbReference type="WBParaSite" id="PSAMB.scaffold4256size15186.g23851.t1"/>
    </source>
</evidence>
<dbReference type="Pfam" id="PF04991">
    <property type="entry name" value="LicD"/>
    <property type="match status" value="1"/>
</dbReference>
<dbReference type="GO" id="GO:0009100">
    <property type="term" value="P:glycoprotein metabolic process"/>
    <property type="evidence" value="ECO:0007669"/>
    <property type="project" value="UniProtKB-ARBA"/>
</dbReference>
<dbReference type="AlphaFoldDB" id="A0A914WIG7"/>
<evidence type="ECO:0000256" key="4">
    <source>
        <dbReference type="ARBA" id="ARBA00023136"/>
    </source>
</evidence>
<sequence length="138" mass="16004">MAAKMRRDYPKLYSVRPTIRDSYASNLADYTELLVKMRITPMLSGGTLLGWYRECGFIPHTKDVDTAVLIEEYTDKLVETLRYNRRFWLTRITGKPDRLKFTIASNGQMIDLFIVYHNGTDGLDYTCGLDIGSRTKHR</sequence>
<keyword evidence="4" id="KW-0472">Membrane</keyword>
<keyword evidence="2" id="KW-0812">Transmembrane</keyword>
<dbReference type="InterPro" id="IPR007074">
    <property type="entry name" value="LicD/FKTN/FKRP_NTP_transf"/>
</dbReference>
<protein>
    <recommendedName>
        <fullName evidence="5">LicD/FKTN/FKRP nucleotidyltransferase domain-containing protein</fullName>
    </recommendedName>
</protein>
<evidence type="ECO:0000259" key="5">
    <source>
        <dbReference type="Pfam" id="PF04991"/>
    </source>
</evidence>
<dbReference type="PANTHER" id="PTHR15407">
    <property type="entry name" value="FUKUTIN-RELATED"/>
    <property type="match status" value="1"/>
</dbReference>
<organism evidence="6 7">
    <name type="scientific">Plectus sambesii</name>
    <dbReference type="NCBI Taxonomy" id="2011161"/>
    <lineage>
        <taxon>Eukaryota</taxon>
        <taxon>Metazoa</taxon>
        <taxon>Ecdysozoa</taxon>
        <taxon>Nematoda</taxon>
        <taxon>Chromadorea</taxon>
        <taxon>Plectida</taxon>
        <taxon>Plectina</taxon>
        <taxon>Plectoidea</taxon>
        <taxon>Plectidae</taxon>
        <taxon>Plectus</taxon>
    </lineage>
</organism>
<dbReference type="Proteomes" id="UP000887566">
    <property type="component" value="Unplaced"/>
</dbReference>
<comment type="subcellular location">
    <subcellularLocation>
        <location evidence="1">Membrane</location>
        <topology evidence="1">Single-pass membrane protein</topology>
    </subcellularLocation>
</comment>
<evidence type="ECO:0000256" key="3">
    <source>
        <dbReference type="ARBA" id="ARBA00022989"/>
    </source>
</evidence>
<evidence type="ECO:0000256" key="1">
    <source>
        <dbReference type="ARBA" id="ARBA00004167"/>
    </source>
</evidence>
<keyword evidence="3" id="KW-1133">Transmembrane helix</keyword>
<proteinExistence type="predicted"/>
<dbReference type="GO" id="GO:0016020">
    <property type="term" value="C:membrane"/>
    <property type="evidence" value="ECO:0007669"/>
    <property type="project" value="UniProtKB-SubCell"/>
</dbReference>